<evidence type="ECO:0000259" key="2">
    <source>
        <dbReference type="Pfam" id="PF02894"/>
    </source>
</evidence>
<evidence type="ECO:0000259" key="1">
    <source>
        <dbReference type="Pfam" id="PF01408"/>
    </source>
</evidence>
<evidence type="ECO:0000313" key="3">
    <source>
        <dbReference type="EMBL" id="KAF7188742.1"/>
    </source>
</evidence>
<keyword evidence="4" id="KW-1185">Reference proteome</keyword>
<dbReference type="OrthoDB" id="446809at2759"/>
<dbReference type="SUPFAM" id="SSF55347">
    <property type="entry name" value="Glyceraldehyde-3-phosphate dehydrogenase-like, C-terminal domain"/>
    <property type="match status" value="1"/>
</dbReference>
<dbReference type="SUPFAM" id="SSF51735">
    <property type="entry name" value="NAD(P)-binding Rossmann-fold domains"/>
    <property type="match status" value="1"/>
</dbReference>
<feature type="domain" description="Gfo/Idh/MocA-like oxidoreductase C-terminal" evidence="2">
    <location>
        <begin position="137"/>
        <end position="351"/>
    </location>
</feature>
<dbReference type="InterPro" id="IPR004104">
    <property type="entry name" value="Gfo/Idh/MocA-like_OxRdtase_C"/>
</dbReference>
<dbReference type="PANTHER" id="PTHR43377:SF1">
    <property type="entry name" value="BILIVERDIN REDUCTASE A"/>
    <property type="match status" value="1"/>
</dbReference>
<proteinExistence type="predicted"/>
<dbReference type="PANTHER" id="PTHR43377">
    <property type="entry name" value="BILIVERDIN REDUCTASE A"/>
    <property type="match status" value="1"/>
</dbReference>
<dbReference type="Gene3D" id="3.30.360.10">
    <property type="entry name" value="Dihydrodipicolinate Reductase, domain 2"/>
    <property type="match status" value="1"/>
</dbReference>
<name>A0A8H6VFM4_9PEZI</name>
<dbReference type="Pfam" id="PF02894">
    <property type="entry name" value="GFO_IDH_MocA_C"/>
    <property type="match status" value="1"/>
</dbReference>
<accession>A0A8H6VFM4</accession>
<dbReference type="EMBL" id="JABCIY010000205">
    <property type="protein sequence ID" value="KAF7188742.1"/>
    <property type="molecule type" value="Genomic_DNA"/>
</dbReference>
<organism evidence="3 4">
    <name type="scientific">Pseudocercospora fuligena</name>
    <dbReference type="NCBI Taxonomy" id="685502"/>
    <lineage>
        <taxon>Eukaryota</taxon>
        <taxon>Fungi</taxon>
        <taxon>Dikarya</taxon>
        <taxon>Ascomycota</taxon>
        <taxon>Pezizomycotina</taxon>
        <taxon>Dothideomycetes</taxon>
        <taxon>Dothideomycetidae</taxon>
        <taxon>Mycosphaerellales</taxon>
        <taxon>Mycosphaerellaceae</taxon>
        <taxon>Pseudocercospora</taxon>
    </lineage>
</organism>
<reference evidence="3" key="1">
    <citation type="submission" date="2020-04" db="EMBL/GenBank/DDBJ databases">
        <title>Draft genome resource of the tomato pathogen Pseudocercospora fuligena.</title>
        <authorList>
            <person name="Zaccaron A."/>
        </authorList>
    </citation>
    <scope>NUCLEOTIDE SEQUENCE</scope>
    <source>
        <strain evidence="3">PF001</strain>
    </source>
</reference>
<dbReference type="Gene3D" id="3.40.50.720">
    <property type="entry name" value="NAD(P)-binding Rossmann-like Domain"/>
    <property type="match status" value="1"/>
</dbReference>
<dbReference type="InterPro" id="IPR036291">
    <property type="entry name" value="NAD(P)-bd_dom_sf"/>
</dbReference>
<feature type="domain" description="Gfo/Idh/MocA-like oxidoreductase N-terminal" evidence="1">
    <location>
        <begin position="7"/>
        <end position="125"/>
    </location>
</feature>
<dbReference type="GO" id="GO:0000166">
    <property type="term" value="F:nucleotide binding"/>
    <property type="evidence" value="ECO:0007669"/>
    <property type="project" value="InterPro"/>
</dbReference>
<protein>
    <submittedName>
        <fullName evidence="3">Myo-inositol 2-dehydrogenase</fullName>
    </submittedName>
</protein>
<dbReference type="Proteomes" id="UP000660729">
    <property type="component" value="Unassembled WGS sequence"/>
</dbReference>
<comment type="caution">
    <text evidence="3">The sequence shown here is derived from an EMBL/GenBank/DDBJ whole genome shotgun (WGS) entry which is preliminary data.</text>
</comment>
<dbReference type="AlphaFoldDB" id="A0A8H6VFM4"/>
<evidence type="ECO:0000313" key="4">
    <source>
        <dbReference type="Proteomes" id="UP000660729"/>
    </source>
</evidence>
<dbReference type="InterPro" id="IPR051450">
    <property type="entry name" value="Gfo/Idh/MocA_Oxidoreductases"/>
</dbReference>
<gene>
    <name evidence="3" type="ORF">HII31_09994</name>
</gene>
<dbReference type="Pfam" id="PF01408">
    <property type="entry name" value="GFO_IDH_MocA"/>
    <property type="match status" value="1"/>
</dbReference>
<sequence>MEGQGPIKIAIIGTGLIGPRHANSVSASPIAVLHCFVDPRAEAAAIAETFAVPWYESVHAMLQAEHHPEAAIVCTPNHTHVAVATELLRAGIHVLVEKPLATSIEDARNLIETAKCSQRHLIAGHHRRFNPYVTAAKRALEQGTIGRPIAVSGIWATYKPDSYFAPPTEWRAGVTGGPILINLVHDLDVLQYLLGPITRVHAEKALSTRGNQAEEGAAILLRFASGVVGTFILSDASPSAHNFESGTGENPTIPRMGKDFYRIFGSEGTLSVGDMKVSSYDDAVEKSWTSLLGERVLDVGQQVPFDEQVANLIAVVRGLEQPRCTGADGLSALVLCDAVQQAMASGQPVDVGEIM</sequence>
<dbReference type="InterPro" id="IPR000683">
    <property type="entry name" value="Gfo/Idh/MocA-like_OxRdtase_N"/>
</dbReference>